<evidence type="ECO:0000256" key="4">
    <source>
        <dbReference type="ARBA" id="ARBA00023136"/>
    </source>
</evidence>
<dbReference type="PANTHER" id="PTHR11662">
    <property type="entry name" value="SOLUTE CARRIER FAMILY 17"/>
    <property type="match status" value="1"/>
</dbReference>
<evidence type="ECO:0000313" key="7">
    <source>
        <dbReference type="EMBL" id="TDG22786.1"/>
    </source>
</evidence>
<comment type="caution">
    <text evidence="7">The sequence shown here is derived from an EMBL/GenBank/DDBJ whole genome shotgun (WGS) entry which is preliminary data.</text>
</comment>
<dbReference type="Proteomes" id="UP000295722">
    <property type="component" value="Unassembled WGS sequence"/>
</dbReference>
<sequence length="436" mass="46803">MAIDIVKRKGLGSTIVLCMLCLAYLITYIDRVNLSTAAPVIKVAFQLSNTQLGFIFACFGYSYTAFQIVGGWMADKYGARKTLFLFGAIWSISTFMTGLVGGFVSLGLARLMLGIGEGATFPAATRAIRQWIPASRWGFAQGLTHAASRFGTGIAPPLVVALMAMGSWREPFYVLGVLSITWSVAWVVLYRDGTPIKSDTTGTESMTPGASRSNGKMNPKAWRNLIFKMLPVAALYFCYAWCIWMYLSWIPSMMKEAFSLNLETAAAYSAGVLMAGVAGDLIGGLLTDRLYRKSRNLAFARKALIVFSMLGSAACLSGLMFFRGVNSAALCLAIGLFLLELTVAPAWSLPMDIAPESSGTASGIMNAGGGIAGIISPFLFGFVLDETKSWMVPFYITIGILLVGALITLRLKLTSAQQQPLPNDGAADTLPMSANT</sequence>
<dbReference type="OrthoDB" id="8596007at2"/>
<comment type="subcellular location">
    <subcellularLocation>
        <location evidence="1">Membrane</location>
        <topology evidence="1">Multi-pass membrane protein</topology>
    </subcellularLocation>
</comment>
<dbReference type="InterPro" id="IPR011701">
    <property type="entry name" value="MFS"/>
</dbReference>
<dbReference type="SUPFAM" id="SSF103473">
    <property type="entry name" value="MFS general substrate transporter"/>
    <property type="match status" value="1"/>
</dbReference>
<feature type="transmembrane region" description="Helical" evidence="5">
    <location>
        <begin position="49"/>
        <end position="70"/>
    </location>
</feature>
<dbReference type="PANTHER" id="PTHR11662:SF399">
    <property type="entry name" value="FI19708P1-RELATED"/>
    <property type="match status" value="1"/>
</dbReference>
<evidence type="ECO:0000259" key="6">
    <source>
        <dbReference type="PROSITE" id="PS50850"/>
    </source>
</evidence>
<dbReference type="AlphaFoldDB" id="A0A4R5M8K3"/>
<evidence type="ECO:0000313" key="8">
    <source>
        <dbReference type="Proteomes" id="UP000295722"/>
    </source>
</evidence>
<keyword evidence="8" id="KW-1185">Reference proteome</keyword>
<accession>A0A4R5M8K3</accession>
<protein>
    <submittedName>
        <fullName evidence="7">MFS transporter</fullName>
    </submittedName>
</protein>
<evidence type="ECO:0000256" key="5">
    <source>
        <dbReference type="SAM" id="Phobius"/>
    </source>
</evidence>
<reference evidence="7 8" key="1">
    <citation type="submission" date="2019-03" db="EMBL/GenBank/DDBJ databases">
        <title>Paraburkholderia sp. 4M-K11, isolated from subtropical forest soil.</title>
        <authorList>
            <person name="Gao Z.-H."/>
            <person name="Qiu L.-H."/>
        </authorList>
    </citation>
    <scope>NUCLEOTIDE SEQUENCE [LARGE SCALE GENOMIC DNA]</scope>
    <source>
        <strain evidence="7 8">4M-K11</strain>
    </source>
</reference>
<dbReference type="Pfam" id="PF07690">
    <property type="entry name" value="MFS_1"/>
    <property type="match status" value="1"/>
</dbReference>
<name>A0A4R5M8K3_9BURK</name>
<organism evidence="7 8">
    <name type="scientific">Paraburkholderia silviterrae</name>
    <dbReference type="NCBI Taxonomy" id="2528715"/>
    <lineage>
        <taxon>Bacteria</taxon>
        <taxon>Pseudomonadati</taxon>
        <taxon>Pseudomonadota</taxon>
        <taxon>Betaproteobacteria</taxon>
        <taxon>Burkholderiales</taxon>
        <taxon>Burkholderiaceae</taxon>
        <taxon>Paraburkholderia</taxon>
    </lineage>
</organism>
<dbReference type="GO" id="GO:0022857">
    <property type="term" value="F:transmembrane transporter activity"/>
    <property type="evidence" value="ECO:0007669"/>
    <property type="project" value="InterPro"/>
</dbReference>
<dbReference type="CDD" id="cd17319">
    <property type="entry name" value="MFS_ExuT_GudP_like"/>
    <property type="match status" value="1"/>
</dbReference>
<keyword evidence="2 5" id="KW-0812">Transmembrane</keyword>
<feature type="transmembrane region" description="Helical" evidence="5">
    <location>
        <begin position="361"/>
        <end position="384"/>
    </location>
</feature>
<evidence type="ECO:0000256" key="1">
    <source>
        <dbReference type="ARBA" id="ARBA00004141"/>
    </source>
</evidence>
<feature type="transmembrane region" description="Helical" evidence="5">
    <location>
        <begin position="172"/>
        <end position="190"/>
    </location>
</feature>
<feature type="transmembrane region" description="Helical" evidence="5">
    <location>
        <begin position="299"/>
        <end position="321"/>
    </location>
</feature>
<evidence type="ECO:0000256" key="3">
    <source>
        <dbReference type="ARBA" id="ARBA00022989"/>
    </source>
</evidence>
<dbReference type="InterPro" id="IPR020846">
    <property type="entry name" value="MFS_dom"/>
</dbReference>
<feature type="transmembrane region" description="Helical" evidence="5">
    <location>
        <begin position="12"/>
        <end position="29"/>
    </location>
</feature>
<evidence type="ECO:0000256" key="2">
    <source>
        <dbReference type="ARBA" id="ARBA00022692"/>
    </source>
</evidence>
<dbReference type="EMBL" id="SMRP01000007">
    <property type="protein sequence ID" value="TDG22786.1"/>
    <property type="molecule type" value="Genomic_DNA"/>
</dbReference>
<keyword evidence="3 5" id="KW-1133">Transmembrane helix</keyword>
<dbReference type="RefSeq" id="WP_133195882.1">
    <property type="nucleotide sequence ID" value="NZ_JBHUCW010000011.1"/>
</dbReference>
<dbReference type="Gene3D" id="1.20.1250.20">
    <property type="entry name" value="MFS general substrate transporter like domains"/>
    <property type="match status" value="2"/>
</dbReference>
<dbReference type="InterPro" id="IPR050382">
    <property type="entry name" value="MFS_Na/Anion_cotransporter"/>
</dbReference>
<feature type="transmembrane region" description="Helical" evidence="5">
    <location>
        <begin position="225"/>
        <end position="247"/>
    </location>
</feature>
<feature type="domain" description="Major facilitator superfamily (MFS) profile" evidence="6">
    <location>
        <begin position="16"/>
        <end position="416"/>
    </location>
</feature>
<dbReference type="GO" id="GO:0016020">
    <property type="term" value="C:membrane"/>
    <property type="evidence" value="ECO:0007669"/>
    <property type="project" value="UniProtKB-SubCell"/>
</dbReference>
<feature type="transmembrane region" description="Helical" evidence="5">
    <location>
        <begin position="267"/>
        <end position="287"/>
    </location>
</feature>
<keyword evidence="4 5" id="KW-0472">Membrane</keyword>
<dbReference type="InterPro" id="IPR036259">
    <property type="entry name" value="MFS_trans_sf"/>
</dbReference>
<feature type="transmembrane region" description="Helical" evidence="5">
    <location>
        <begin position="327"/>
        <end position="349"/>
    </location>
</feature>
<feature type="transmembrane region" description="Helical" evidence="5">
    <location>
        <begin position="390"/>
        <end position="409"/>
    </location>
</feature>
<dbReference type="PROSITE" id="PS50850">
    <property type="entry name" value="MFS"/>
    <property type="match status" value="1"/>
</dbReference>
<proteinExistence type="predicted"/>
<feature type="transmembrane region" description="Helical" evidence="5">
    <location>
        <begin position="82"/>
        <end position="104"/>
    </location>
</feature>
<gene>
    <name evidence="7" type="ORF">EYW47_16355</name>
</gene>